<evidence type="ECO:0000256" key="1">
    <source>
        <dbReference type="SAM" id="MobiDB-lite"/>
    </source>
</evidence>
<gene>
    <name evidence="2" type="ORF">SETIT_9G501300v2</name>
</gene>
<name>A0A368SUH6_SETIT</name>
<feature type="region of interest" description="Disordered" evidence="1">
    <location>
        <begin position="108"/>
        <end position="135"/>
    </location>
</feature>
<proteinExistence type="predicted"/>
<sequence length="159" mass="17174">MNQNTQRSRGQINFADSGCIGHASVDLPATAQHHAIIHGHGQHCYSRRTSWRSGTREPAHAIAAHGAMLFLCVNWRTPLQLTGPGTACVVPIVEHCLAAARTQARSGALMSHGVQRRRRSSATPGVPRHAPESSMQAAPACLNGHQHVSTDGKRWRQGM</sequence>
<dbReference type="AlphaFoldDB" id="A0A368SUH6"/>
<dbReference type="EMBL" id="CM003536">
    <property type="protein sequence ID" value="RCV46049.1"/>
    <property type="molecule type" value="Genomic_DNA"/>
</dbReference>
<evidence type="ECO:0000313" key="2">
    <source>
        <dbReference type="EMBL" id="RCV46049.1"/>
    </source>
</evidence>
<reference evidence="2" key="1">
    <citation type="journal article" date="2012" name="Nat. Biotechnol.">
        <title>Reference genome sequence of the model plant Setaria.</title>
        <authorList>
            <person name="Bennetzen J.L."/>
            <person name="Schmutz J."/>
            <person name="Wang H."/>
            <person name="Percifield R."/>
            <person name="Hawkins J."/>
            <person name="Pontaroli A.C."/>
            <person name="Estep M."/>
            <person name="Feng L."/>
            <person name="Vaughn J.N."/>
            <person name="Grimwood J."/>
            <person name="Jenkins J."/>
            <person name="Barry K."/>
            <person name="Lindquist E."/>
            <person name="Hellsten U."/>
            <person name="Deshpande S."/>
            <person name="Wang X."/>
            <person name="Wu X."/>
            <person name="Mitros T."/>
            <person name="Triplett J."/>
            <person name="Yang X."/>
            <person name="Ye C.Y."/>
            <person name="Mauro-Herrera M."/>
            <person name="Wang L."/>
            <person name="Li P."/>
            <person name="Sharma M."/>
            <person name="Sharma R."/>
            <person name="Ronald P.C."/>
            <person name="Panaud O."/>
            <person name="Kellogg E.A."/>
            <person name="Brutnell T.P."/>
            <person name="Doust A.N."/>
            <person name="Tuskan G.A."/>
            <person name="Rokhsar D."/>
            <person name="Devos K.M."/>
        </authorList>
    </citation>
    <scope>NUCLEOTIDE SEQUENCE [LARGE SCALE GENOMIC DNA]</scope>
    <source>
        <strain evidence="2">Yugu1</strain>
    </source>
</reference>
<reference evidence="2" key="2">
    <citation type="submission" date="2015-07" db="EMBL/GenBank/DDBJ databases">
        <authorList>
            <person name="Noorani M."/>
        </authorList>
    </citation>
    <scope>NUCLEOTIDE SEQUENCE</scope>
    <source>
        <strain evidence="2">Yugu1</strain>
    </source>
</reference>
<protein>
    <submittedName>
        <fullName evidence="2">Uncharacterized protein</fullName>
    </submittedName>
</protein>
<accession>A0A368SUH6</accession>
<organism evidence="2">
    <name type="scientific">Setaria italica</name>
    <name type="common">Foxtail millet</name>
    <name type="synonym">Panicum italicum</name>
    <dbReference type="NCBI Taxonomy" id="4555"/>
    <lineage>
        <taxon>Eukaryota</taxon>
        <taxon>Viridiplantae</taxon>
        <taxon>Streptophyta</taxon>
        <taxon>Embryophyta</taxon>
        <taxon>Tracheophyta</taxon>
        <taxon>Spermatophyta</taxon>
        <taxon>Magnoliopsida</taxon>
        <taxon>Liliopsida</taxon>
        <taxon>Poales</taxon>
        <taxon>Poaceae</taxon>
        <taxon>PACMAD clade</taxon>
        <taxon>Panicoideae</taxon>
        <taxon>Panicodae</taxon>
        <taxon>Paniceae</taxon>
        <taxon>Cenchrinae</taxon>
        <taxon>Setaria</taxon>
    </lineage>
</organism>